<dbReference type="Proteomes" id="UP000006427">
    <property type="component" value="Unassembled WGS sequence"/>
</dbReference>
<protein>
    <submittedName>
        <fullName evidence="2">Transposase IS3/IS911 family protein</fullName>
    </submittedName>
</protein>
<evidence type="ECO:0000256" key="1">
    <source>
        <dbReference type="SAM" id="MobiDB-lite"/>
    </source>
</evidence>
<feature type="region of interest" description="Disordered" evidence="1">
    <location>
        <begin position="153"/>
        <end position="174"/>
    </location>
</feature>
<proteinExistence type="predicted"/>
<gene>
    <name evidence="2" type="ORF">Dpep_0386</name>
</gene>
<dbReference type="InterPro" id="IPR002514">
    <property type="entry name" value="Transposase_8"/>
</dbReference>
<comment type="caution">
    <text evidence="2">The sequence shown here is derived from an EMBL/GenBank/DDBJ whole genome shotgun (WGS) entry which is preliminary data.</text>
</comment>
<dbReference type="Gene3D" id="1.10.10.10">
    <property type="entry name" value="Winged helix-like DNA-binding domain superfamily/Winged helix DNA-binding domain"/>
    <property type="match status" value="1"/>
</dbReference>
<dbReference type="InterPro" id="IPR009057">
    <property type="entry name" value="Homeodomain-like_sf"/>
</dbReference>
<sequence>MIRYSQEFKESAIRKMLPPENRSISELAEETGVTKTTLRKWKKEAQVVGAAAPGNEERISRWNGEDRLQIVLETYGLNESERNEYCRAKGLYPEDIEAWRNACLKATVGQASGDDKSQQEARVSKKKCQYLEKELRRKEKALAEAAALLVLRKKPRRSGGTKTKRTNDQCLGSP</sequence>
<dbReference type="EMBL" id="ABTR02000001">
    <property type="protein sequence ID" value="EFC90418.1"/>
    <property type="molecule type" value="Genomic_DNA"/>
</dbReference>
<feature type="compositionally biased region" description="Basic residues" evidence="1">
    <location>
        <begin position="153"/>
        <end position="164"/>
    </location>
</feature>
<name>D2Z489_9BACT</name>
<accession>D2Z489</accession>
<reference evidence="2 3" key="1">
    <citation type="journal article" date="2010" name="Stand. Genomic Sci.">
        <title>Permanent draft genome sequence of Dethiosulfovibrio peptidovorans type strain (SEBR 4207).</title>
        <authorList>
            <person name="Labutti K."/>
            <person name="Mayilraj S."/>
            <person name="Clum A."/>
            <person name="Lucas S."/>
            <person name="Glavina Del Rio T."/>
            <person name="Nolan M."/>
            <person name="Tice H."/>
            <person name="Cheng J.F."/>
            <person name="Pitluck S."/>
            <person name="Liolios K."/>
            <person name="Ivanova N."/>
            <person name="Mavromatis K."/>
            <person name="Mikhailova N."/>
            <person name="Pati A."/>
            <person name="Goodwin L."/>
            <person name="Chen A."/>
            <person name="Palaniappan K."/>
            <person name="Land M."/>
            <person name="Hauser L."/>
            <person name="Chang Y.J."/>
            <person name="Jeffries C.D."/>
            <person name="Rohde M."/>
            <person name="Spring S."/>
            <person name="Goker M."/>
            <person name="Woyke T."/>
            <person name="Bristow J."/>
            <person name="Eisen J.A."/>
            <person name="Markowitz V."/>
            <person name="Hugenholtz P."/>
            <person name="Kyrpides N.C."/>
            <person name="Klenk H.P."/>
            <person name="Lapidus A."/>
        </authorList>
    </citation>
    <scope>NUCLEOTIDE SEQUENCE [LARGE SCALE GENOMIC DNA]</scope>
    <source>
        <strain evidence="2 3">DSM 11002</strain>
    </source>
</reference>
<dbReference type="OrthoDB" id="554017at2"/>
<dbReference type="STRING" id="469381.Dpep_0386"/>
<evidence type="ECO:0000313" key="3">
    <source>
        <dbReference type="Proteomes" id="UP000006427"/>
    </source>
</evidence>
<dbReference type="Pfam" id="PF01527">
    <property type="entry name" value="HTH_Tnp_1"/>
    <property type="match status" value="1"/>
</dbReference>
<organism evidence="2 3">
    <name type="scientific">Dethiosulfovibrio peptidovorans DSM 11002</name>
    <dbReference type="NCBI Taxonomy" id="469381"/>
    <lineage>
        <taxon>Bacteria</taxon>
        <taxon>Thermotogati</taxon>
        <taxon>Synergistota</taxon>
        <taxon>Synergistia</taxon>
        <taxon>Synergistales</taxon>
        <taxon>Dethiosulfovibrionaceae</taxon>
        <taxon>Dethiosulfovibrio</taxon>
    </lineage>
</organism>
<dbReference type="AlphaFoldDB" id="D2Z489"/>
<dbReference type="GO" id="GO:0006313">
    <property type="term" value="P:DNA transposition"/>
    <property type="evidence" value="ECO:0007669"/>
    <property type="project" value="InterPro"/>
</dbReference>
<dbReference type="eggNOG" id="COG2963">
    <property type="taxonomic scope" value="Bacteria"/>
</dbReference>
<dbReference type="InterPro" id="IPR036388">
    <property type="entry name" value="WH-like_DNA-bd_sf"/>
</dbReference>
<keyword evidence="3" id="KW-1185">Reference proteome</keyword>
<dbReference type="SUPFAM" id="SSF46689">
    <property type="entry name" value="Homeodomain-like"/>
    <property type="match status" value="1"/>
</dbReference>
<dbReference type="PaxDb" id="469381-Dpep_0386"/>
<dbReference type="GO" id="GO:0003677">
    <property type="term" value="F:DNA binding"/>
    <property type="evidence" value="ECO:0007669"/>
    <property type="project" value="InterPro"/>
</dbReference>
<dbReference type="GO" id="GO:0004803">
    <property type="term" value="F:transposase activity"/>
    <property type="evidence" value="ECO:0007669"/>
    <property type="project" value="InterPro"/>
</dbReference>
<dbReference type="RefSeq" id="WP_005659109.1">
    <property type="nucleotide sequence ID" value="NZ_ABTR02000001.1"/>
</dbReference>
<evidence type="ECO:0000313" key="2">
    <source>
        <dbReference type="EMBL" id="EFC90418.1"/>
    </source>
</evidence>